<evidence type="ECO:0000256" key="4">
    <source>
        <dbReference type="ARBA" id="ARBA00022806"/>
    </source>
</evidence>
<dbReference type="InterPro" id="IPR014017">
    <property type="entry name" value="DNA_helicase_UvrD-like_C"/>
</dbReference>
<dbReference type="PROSITE" id="PS51217">
    <property type="entry name" value="UVRD_HELICASE_CTER"/>
    <property type="match status" value="1"/>
</dbReference>
<evidence type="ECO:0000256" key="1">
    <source>
        <dbReference type="ARBA" id="ARBA00009922"/>
    </source>
</evidence>
<feature type="domain" description="UvrD-like helicase C-terminal" evidence="14">
    <location>
        <begin position="309"/>
        <end position="598"/>
    </location>
</feature>
<evidence type="ECO:0000256" key="9">
    <source>
        <dbReference type="ARBA" id="ARBA00048988"/>
    </source>
</evidence>
<dbReference type="Pfam" id="PF00580">
    <property type="entry name" value="UvrD-helicase"/>
    <property type="match status" value="1"/>
</dbReference>
<keyword evidence="4 10" id="KW-0347">Helicase</keyword>
<dbReference type="CDD" id="cd18807">
    <property type="entry name" value="SF1_C_UvrD"/>
    <property type="match status" value="1"/>
</dbReference>
<dbReference type="FunFam" id="1.10.10.160:FF:000001">
    <property type="entry name" value="ATP-dependent DNA helicase"/>
    <property type="match status" value="1"/>
</dbReference>
<sequence length="773" mass="85126">MSALFDLPTNPPARATGSDALLEGLNPQQRDAVVHAGSPLLVVAGAGSGKTKVLTSRIAYLLAARGVHPGEIMAITFTNKAAAEMKERVSGLVGRRANAMWVSTFHSMCVRLLRREAKTLGMSSNFTIYDSDDSRRLVTLVARDLDLDPKRYPARTLAVHISNLKNELIDAETAKDRAANDLERRVAEVYESYQQRLKLANALDFDDLIMRSVELLQVFPDVAEHYRRRFRHVLVDEYQDTNHAQYTLVRELVGTGEGGVAPGELCVVGDADQSIYAFRGATIRNIVEFERDYPQARTILLEQNYRSTQTILSAANAVIARNPNRRDKRLWTDSGEGEKIVGYVGDNEHDEAGFVAGEIDRLVDAGTYTNGDIAVFYRTNNQSRVFEEIFIRLGLPYKVVGGVRFYERREVRDALAYLRVLANPDDAVSLRRILNVPKRGIGDRAEACVSAHAEQQRIGFATALREAAAGKVALLNPRSRNAISGFVALLDELHQGVERGDDVGDILEQILDLTGYRAELEASDDPQDASRLDNLTELVTVAREFTQFNLPEPDEADPEPASSLDAFLERVSLVADSDSVPESDDGVVTLMTLHTAKGLEFPVVFSTGWEDGVFPHSRALGDPAELAEERRLAYVGITRARERLYLSRALIRSAWGQPAANPESRFLGEIPSDLLEWRRVEPERAAPTVTTTWGRRSSFGESPSRGTPAFAKGWQNTPTLELEVGDRVNHDKYGLGTVVATDGSGPRATATIDFGSAGTVRLMLIGGVPLVKL</sequence>
<feature type="binding site" evidence="10">
    <location>
        <begin position="44"/>
        <end position="51"/>
    </location>
    <ligand>
        <name>ATP</name>
        <dbReference type="ChEBI" id="CHEBI:30616"/>
    </ligand>
</feature>
<dbReference type="InterPro" id="IPR014016">
    <property type="entry name" value="UvrD-like_ATP-bd"/>
</dbReference>
<evidence type="ECO:0000256" key="7">
    <source>
        <dbReference type="ARBA" id="ARBA00023235"/>
    </source>
</evidence>
<reference evidence="15 16" key="1">
    <citation type="submission" date="2018-08" db="EMBL/GenBank/DDBJ databases">
        <title>Genomic Encyclopedia of Archaeal and Bacterial Type Strains, Phase II (KMG-II): from individual species to whole genera.</title>
        <authorList>
            <person name="Goeker M."/>
        </authorList>
    </citation>
    <scope>NUCLEOTIDE SEQUENCE [LARGE SCALE GENOMIC DNA]</scope>
    <source>
        <strain evidence="15 16">DSM 45791</strain>
    </source>
</reference>
<dbReference type="GO" id="GO:0000725">
    <property type="term" value="P:recombinational repair"/>
    <property type="evidence" value="ECO:0007669"/>
    <property type="project" value="TreeGrafter"/>
</dbReference>
<dbReference type="InterPro" id="IPR000212">
    <property type="entry name" value="DNA_helicase_UvrD/REP"/>
</dbReference>
<evidence type="ECO:0000256" key="8">
    <source>
        <dbReference type="ARBA" id="ARBA00034617"/>
    </source>
</evidence>
<evidence type="ECO:0000313" key="15">
    <source>
        <dbReference type="EMBL" id="REH55593.1"/>
    </source>
</evidence>
<dbReference type="Gene3D" id="1.10.486.10">
    <property type="entry name" value="PCRA, domain 4"/>
    <property type="match status" value="1"/>
</dbReference>
<dbReference type="Pfam" id="PF13361">
    <property type="entry name" value="UvrD_C"/>
    <property type="match status" value="1"/>
</dbReference>
<dbReference type="SUPFAM" id="SSF52540">
    <property type="entry name" value="P-loop containing nucleoside triphosphate hydrolases"/>
    <property type="match status" value="1"/>
</dbReference>
<comment type="catalytic activity">
    <reaction evidence="8">
        <text>Couples ATP hydrolysis with the unwinding of duplex DNA by translocating in the 3'-5' direction.</text>
        <dbReference type="EC" id="5.6.2.4"/>
    </reaction>
</comment>
<keyword evidence="7" id="KW-0413">Isomerase</keyword>
<evidence type="ECO:0000256" key="2">
    <source>
        <dbReference type="ARBA" id="ARBA00022741"/>
    </source>
</evidence>
<dbReference type="GO" id="GO:0016887">
    <property type="term" value="F:ATP hydrolysis activity"/>
    <property type="evidence" value="ECO:0007669"/>
    <property type="project" value="RHEA"/>
</dbReference>
<dbReference type="GO" id="GO:0006260">
    <property type="term" value="P:DNA replication"/>
    <property type="evidence" value="ECO:0007669"/>
    <property type="project" value="InterPro"/>
</dbReference>
<dbReference type="GO" id="GO:0003677">
    <property type="term" value="F:DNA binding"/>
    <property type="evidence" value="ECO:0007669"/>
    <property type="project" value="UniProtKB-KW"/>
</dbReference>
<dbReference type="Proteomes" id="UP000256269">
    <property type="component" value="Unassembled WGS sequence"/>
</dbReference>
<evidence type="ECO:0000256" key="12">
    <source>
        <dbReference type="SAM" id="MobiDB-lite"/>
    </source>
</evidence>
<dbReference type="InterPro" id="IPR005751">
    <property type="entry name" value="ATP-dep_DNA_helicase_PcrA"/>
</dbReference>
<dbReference type="OrthoDB" id="9806690at2"/>
<keyword evidence="6 11" id="KW-0238">DNA-binding</keyword>
<proteinExistence type="inferred from homology"/>
<dbReference type="InterPro" id="IPR013986">
    <property type="entry name" value="DExx_box_DNA_helicase_dom_sf"/>
</dbReference>
<dbReference type="Gene3D" id="1.10.10.160">
    <property type="match status" value="1"/>
</dbReference>
<dbReference type="PANTHER" id="PTHR11070">
    <property type="entry name" value="UVRD / RECB / PCRA DNA HELICASE FAMILY MEMBER"/>
    <property type="match status" value="1"/>
</dbReference>
<evidence type="ECO:0000256" key="3">
    <source>
        <dbReference type="ARBA" id="ARBA00022801"/>
    </source>
</evidence>
<name>A0A3E0IA34_9PSEU</name>
<feature type="region of interest" description="Disordered" evidence="12">
    <location>
        <begin position="686"/>
        <end position="713"/>
    </location>
</feature>
<dbReference type="NCBIfam" id="TIGR01073">
    <property type="entry name" value="pcrA"/>
    <property type="match status" value="1"/>
</dbReference>
<comment type="caution">
    <text evidence="15">The sequence shown here is derived from an EMBL/GenBank/DDBJ whole genome shotgun (WGS) entry which is preliminary data.</text>
</comment>
<evidence type="ECO:0000256" key="5">
    <source>
        <dbReference type="ARBA" id="ARBA00022840"/>
    </source>
</evidence>
<dbReference type="EMBL" id="QUNO01000001">
    <property type="protein sequence ID" value="REH55593.1"/>
    <property type="molecule type" value="Genomic_DNA"/>
</dbReference>
<evidence type="ECO:0000259" key="13">
    <source>
        <dbReference type="PROSITE" id="PS51198"/>
    </source>
</evidence>
<dbReference type="GO" id="GO:0043138">
    <property type="term" value="F:3'-5' DNA helicase activity"/>
    <property type="evidence" value="ECO:0007669"/>
    <property type="project" value="UniProtKB-EC"/>
</dbReference>
<comment type="similarity">
    <text evidence="1 11">Belongs to the helicase family. UvrD subfamily.</text>
</comment>
<evidence type="ECO:0000313" key="16">
    <source>
        <dbReference type="Proteomes" id="UP000256269"/>
    </source>
</evidence>
<dbReference type="Pfam" id="PF21196">
    <property type="entry name" value="PcrA_UvrD_tudor"/>
    <property type="match status" value="1"/>
</dbReference>
<organism evidence="15 16">
    <name type="scientific">Kutzneria buriramensis</name>
    <dbReference type="NCBI Taxonomy" id="1045776"/>
    <lineage>
        <taxon>Bacteria</taxon>
        <taxon>Bacillati</taxon>
        <taxon>Actinomycetota</taxon>
        <taxon>Actinomycetes</taxon>
        <taxon>Pseudonocardiales</taxon>
        <taxon>Pseudonocardiaceae</taxon>
        <taxon>Kutzneria</taxon>
    </lineage>
</organism>
<dbReference type="GO" id="GO:0009314">
    <property type="term" value="P:response to radiation"/>
    <property type="evidence" value="ECO:0007669"/>
    <property type="project" value="UniProtKB-ARBA"/>
</dbReference>
<dbReference type="GO" id="GO:0005829">
    <property type="term" value="C:cytosol"/>
    <property type="evidence" value="ECO:0007669"/>
    <property type="project" value="TreeGrafter"/>
</dbReference>
<dbReference type="EC" id="5.6.2.4" evidence="11"/>
<dbReference type="AlphaFoldDB" id="A0A3E0IA34"/>
<keyword evidence="16" id="KW-1185">Reference proteome</keyword>
<gene>
    <name evidence="15" type="ORF">BCF44_101617</name>
</gene>
<evidence type="ECO:0000259" key="14">
    <source>
        <dbReference type="PROSITE" id="PS51217"/>
    </source>
</evidence>
<dbReference type="RefSeq" id="WP_116172480.1">
    <property type="nucleotide sequence ID" value="NZ_CP144375.1"/>
</dbReference>
<keyword evidence="2 10" id="KW-0547">Nucleotide-binding</keyword>
<accession>A0A3E0IA34</accession>
<evidence type="ECO:0000256" key="11">
    <source>
        <dbReference type="RuleBase" id="RU364053"/>
    </source>
</evidence>
<dbReference type="GO" id="GO:0005524">
    <property type="term" value="F:ATP binding"/>
    <property type="evidence" value="ECO:0007669"/>
    <property type="project" value="UniProtKB-UniRule"/>
</dbReference>
<dbReference type="PROSITE" id="PS51198">
    <property type="entry name" value="UVRD_HELICASE_ATP_BIND"/>
    <property type="match status" value="1"/>
</dbReference>
<protein>
    <recommendedName>
        <fullName evidence="11">ATP-dependent DNA helicase</fullName>
        <ecNumber evidence="11">5.6.2.4</ecNumber>
    </recommendedName>
</protein>
<keyword evidence="3 10" id="KW-0378">Hydrolase</keyword>
<dbReference type="GO" id="GO:0033202">
    <property type="term" value="C:DNA helicase complex"/>
    <property type="evidence" value="ECO:0007669"/>
    <property type="project" value="TreeGrafter"/>
</dbReference>
<comment type="catalytic activity">
    <reaction evidence="9 11">
        <text>ATP + H2O = ADP + phosphate + H(+)</text>
        <dbReference type="Rhea" id="RHEA:13065"/>
        <dbReference type="ChEBI" id="CHEBI:15377"/>
        <dbReference type="ChEBI" id="CHEBI:15378"/>
        <dbReference type="ChEBI" id="CHEBI:30616"/>
        <dbReference type="ChEBI" id="CHEBI:43474"/>
        <dbReference type="ChEBI" id="CHEBI:456216"/>
        <dbReference type="EC" id="5.6.2.4"/>
    </reaction>
</comment>
<evidence type="ECO:0000256" key="6">
    <source>
        <dbReference type="ARBA" id="ARBA00023125"/>
    </source>
</evidence>
<feature type="compositionally biased region" description="Polar residues" evidence="12">
    <location>
        <begin position="688"/>
        <end position="705"/>
    </location>
</feature>
<dbReference type="Gene3D" id="3.40.50.300">
    <property type="entry name" value="P-loop containing nucleotide triphosphate hydrolases"/>
    <property type="match status" value="2"/>
</dbReference>
<dbReference type="FunFam" id="1.10.486.10:FF:000003">
    <property type="entry name" value="ATP-dependent DNA helicase"/>
    <property type="match status" value="1"/>
</dbReference>
<dbReference type="CDD" id="cd17932">
    <property type="entry name" value="DEXQc_UvrD"/>
    <property type="match status" value="1"/>
</dbReference>
<keyword evidence="5 10" id="KW-0067">ATP-binding</keyword>
<dbReference type="PANTHER" id="PTHR11070:SF2">
    <property type="entry name" value="ATP-DEPENDENT DNA HELICASE SRS2"/>
    <property type="match status" value="1"/>
</dbReference>
<evidence type="ECO:0000256" key="10">
    <source>
        <dbReference type="PROSITE-ProRule" id="PRU00560"/>
    </source>
</evidence>
<feature type="domain" description="UvrD-like helicase ATP-binding" evidence="13">
    <location>
        <begin position="23"/>
        <end position="308"/>
    </location>
</feature>
<dbReference type="InterPro" id="IPR027417">
    <property type="entry name" value="P-loop_NTPase"/>
</dbReference>